<sequence length="239" mass="25320">AGELIGVPAIVGSGAESGQVVDCRPVVDTNRDGVVDDQDDCVPVGGFINGLRPVNLAAPLIAAARAGSPYVSRFPQPQPEPAFDPEEVILEHVEFADGVTDDDRPAEVITWLPSGSTEICAFWDYEGMAEGVTWEALWFIDGELSEEGSFTNEAWAGGESGSYWICILDDGGLEDGLYELVLSVEGDYQTSEAIFVGGDHPVVDVELVNASSDTACVVFFSPTGAQNWGSDELGATEII</sequence>
<feature type="non-terminal residue" evidence="1">
    <location>
        <position position="1"/>
    </location>
</feature>
<accession>X0YAS6</accession>
<name>X0YAS6_9ZZZZ</name>
<gene>
    <name evidence="1" type="ORF">S01H1_74739</name>
</gene>
<evidence type="ECO:0000313" key="1">
    <source>
        <dbReference type="EMBL" id="GAG44402.1"/>
    </source>
</evidence>
<protein>
    <submittedName>
        <fullName evidence="1">Uncharacterized protein</fullName>
    </submittedName>
</protein>
<feature type="non-terminal residue" evidence="1">
    <location>
        <position position="239"/>
    </location>
</feature>
<comment type="caution">
    <text evidence="1">The sequence shown here is derived from an EMBL/GenBank/DDBJ whole genome shotgun (WGS) entry which is preliminary data.</text>
</comment>
<organism evidence="1">
    <name type="scientific">marine sediment metagenome</name>
    <dbReference type="NCBI Taxonomy" id="412755"/>
    <lineage>
        <taxon>unclassified sequences</taxon>
        <taxon>metagenomes</taxon>
        <taxon>ecological metagenomes</taxon>
    </lineage>
</organism>
<dbReference type="AlphaFoldDB" id="X0YAS6"/>
<reference evidence="1" key="1">
    <citation type="journal article" date="2014" name="Front. Microbiol.">
        <title>High frequency of phylogenetically diverse reductive dehalogenase-homologous genes in deep subseafloor sedimentary metagenomes.</title>
        <authorList>
            <person name="Kawai M."/>
            <person name="Futagami T."/>
            <person name="Toyoda A."/>
            <person name="Takaki Y."/>
            <person name="Nishi S."/>
            <person name="Hori S."/>
            <person name="Arai W."/>
            <person name="Tsubouchi T."/>
            <person name="Morono Y."/>
            <person name="Uchiyama I."/>
            <person name="Ito T."/>
            <person name="Fujiyama A."/>
            <person name="Inagaki F."/>
            <person name="Takami H."/>
        </authorList>
    </citation>
    <scope>NUCLEOTIDE SEQUENCE</scope>
    <source>
        <strain evidence="1">Expedition CK06-06</strain>
    </source>
</reference>
<dbReference type="EMBL" id="BARS01050018">
    <property type="protein sequence ID" value="GAG44402.1"/>
    <property type="molecule type" value="Genomic_DNA"/>
</dbReference>
<proteinExistence type="predicted"/>